<dbReference type="EMBL" id="JAZGQO010000006">
    <property type="protein sequence ID" value="KAK6185244.1"/>
    <property type="molecule type" value="Genomic_DNA"/>
</dbReference>
<feature type="domain" description="Complex 1 LYR protein" evidence="2">
    <location>
        <begin position="7"/>
        <end position="63"/>
    </location>
</feature>
<proteinExistence type="inferred from homology"/>
<name>A0AAN8JYN9_PATCE</name>
<comment type="similarity">
    <text evidence="1">Belongs to the complex I LYR family.</text>
</comment>
<protein>
    <recommendedName>
        <fullName evidence="2">Complex 1 LYR protein domain-containing protein</fullName>
    </recommendedName>
</protein>
<keyword evidence="4" id="KW-1185">Reference proteome</keyword>
<dbReference type="CDD" id="cd20264">
    <property type="entry name" value="Complex1_LYR_LYRM4"/>
    <property type="match status" value="1"/>
</dbReference>
<dbReference type="PANTHER" id="PTHR13166">
    <property type="entry name" value="PROTEIN C6ORF149"/>
    <property type="match status" value="1"/>
</dbReference>
<dbReference type="InterPro" id="IPR008011">
    <property type="entry name" value="Complex1_LYR_dom"/>
</dbReference>
<comment type="caution">
    <text evidence="3">The sequence shown here is derived from an EMBL/GenBank/DDBJ whole genome shotgun (WGS) entry which is preliminary data.</text>
</comment>
<dbReference type="GO" id="GO:0016226">
    <property type="term" value="P:iron-sulfur cluster assembly"/>
    <property type="evidence" value="ECO:0007669"/>
    <property type="project" value="InterPro"/>
</dbReference>
<evidence type="ECO:0000313" key="3">
    <source>
        <dbReference type="EMBL" id="KAK6185244.1"/>
    </source>
</evidence>
<evidence type="ECO:0000259" key="2">
    <source>
        <dbReference type="Pfam" id="PF05347"/>
    </source>
</evidence>
<evidence type="ECO:0000313" key="4">
    <source>
        <dbReference type="Proteomes" id="UP001347796"/>
    </source>
</evidence>
<sequence>MASTRNQVLSLYKHLLKEGQQLSDYNFRSYARRRVRDAFHENKTETDPQKIQKLIGKAVENLDILKRQVTVGKLYGQGKLIIER</sequence>
<accession>A0AAN8JYN9</accession>
<evidence type="ECO:0000256" key="1">
    <source>
        <dbReference type="ARBA" id="ARBA00009508"/>
    </source>
</evidence>
<dbReference type="InterPro" id="IPR045297">
    <property type="entry name" value="Complex1_LYR_LYRM4"/>
</dbReference>
<reference evidence="3 4" key="1">
    <citation type="submission" date="2024-01" db="EMBL/GenBank/DDBJ databases">
        <title>The genome of the rayed Mediterranean limpet Patella caerulea (Linnaeus, 1758).</title>
        <authorList>
            <person name="Anh-Thu Weber A."/>
            <person name="Halstead-Nussloch G."/>
        </authorList>
    </citation>
    <scope>NUCLEOTIDE SEQUENCE [LARGE SCALE GENOMIC DNA]</scope>
    <source>
        <strain evidence="3">AATW-2023a</strain>
        <tissue evidence="3">Whole specimen</tissue>
    </source>
</reference>
<dbReference type="GO" id="GO:1990221">
    <property type="term" value="C:L-cysteine desulfurase complex"/>
    <property type="evidence" value="ECO:0007669"/>
    <property type="project" value="TreeGrafter"/>
</dbReference>
<dbReference type="PANTHER" id="PTHR13166:SF7">
    <property type="entry name" value="LYR MOTIF-CONTAINING PROTEIN 4"/>
    <property type="match status" value="1"/>
</dbReference>
<dbReference type="GO" id="GO:0005739">
    <property type="term" value="C:mitochondrion"/>
    <property type="evidence" value="ECO:0007669"/>
    <property type="project" value="TreeGrafter"/>
</dbReference>
<organism evidence="3 4">
    <name type="scientific">Patella caerulea</name>
    <name type="common">Rayed Mediterranean limpet</name>
    <dbReference type="NCBI Taxonomy" id="87958"/>
    <lineage>
        <taxon>Eukaryota</taxon>
        <taxon>Metazoa</taxon>
        <taxon>Spiralia</taxon>
        <taxon>Lophotrochozoa</taxon>
        <taxon>Mollusca</taxon>
        <taxon>Gastropoda</taxon>
        <taxon>Patellogastropoda</taxon>
        <taxon>Patelloidea</taxon>
        <taxon>Patellidae</taxon>
        <taxon>Patella</taxon>
    </lineage>
</organism>
<dbReference type="Pfam" id="PF05347">
    <property type="entry name" value="Complex1_LYR"/>
    <property type="match status" value="1"/>
</dbReference>
<gene>
    <name evidence="3" type="ORF">SNE40_007518</name>
</gene>
<dbReference type="Proteomes" id="UP001347796">
    <property type="component" value="Unassembled WGS sequence"/>
</dbReference>
<dbReference type="AlphaFoldDB" id="A0AAN8JYN9"/>
<dbReference type="InterPro" id="IPR051522">
    <property type="entry name" value="ISC_assembly_LYR"/>
</dbReference>